<keyword evidence="3" id="KW-1185">Reference proteome</keyword>
<accession>A0AAN6NSD9</accession>
<gene>
    <name evidence="2" type="ORF">QBC32DRAFT_242167</name>
</gene>
<sequence length="176" mass="20012">MSYSPLCKALFELKHEGQPHYKRKRQRNEKPTGLTAAQRQIAAPPEGGQPASPLYQSFDISKYSDDRQPAVLQIMQRPEYGTEYAELDNGFWYILEQDGSFTHMTDHEFQDFLSWKKDQEDENGGNGELEVDDEALLAEYYRADESPDASLEIVNSEIEALDAELEAVNSELGDSK</sequence>
<protein>
    <submittedName>
        <fullName evidence="2">Uncharacterized protein</fullName>
    </submittedName>
</protein>
<dbReference type="AlphaFoldDB" id="A0AAN6NSD9"/>
<evidence type="ECO:0000313" key="3">
    <source>
        <dbReference type="Proteomes" id="UP001303222"/>
    </source>
</evidence>
<reference evidence="2" key="1">
    <citation type="journal article" date="2023" name="Mol. Phylogenet. Evol.">
        <title>Genome-scale phylogeny and comparative genomics of the fungal order Sordariales.</title>
        <authorList>
            <person name="Hensen N."/>
            <person name="Bonometti L."/>
            <person name="Westerberg I."/>
            <person name="Brannstrom I.O."/>
            <person name="Guillou S."/>
            <person name="Cros-Aarteil S."/>
            <person name="Calhoun S."/>
            <person name="Haridas S."/>
            <person name="Kuo A."/>
            <person name="Mondo S."/>
            <person name="Pangilinan J."/>
            <person name="Riley R."/>
            <person name="LaButti K."/>
            <person name="Andreopoulos B."/>
            <person name="Lipzen A."/>
            <person name="Chen C."/>
            <person name="Yan M."/>
            <person name="Daum C."/>
            <person name="Ng V."/>
            <person name="Clum A."/>
            <person name="Steindorff A."/>
            <person name="Ohm R.A."/>
            <person name="Martin F."/>
            <person name="Silar P."/>
            <person name="Natvig D.O."/>
            <person name="Lalanne C."/>
            <person name="Gautier V."/>
            <person name="Ament-Velasquez S.L."/>
            <person name="Kruys A."/>
            <person name="Hutchinson M.I."/>
            <person name="Powell A.J."/>
            <person name="Barry K."/>
            <person name="Miller A.N."/>
            <person name="Grigoriev I.V."/>
            <person name="Debuchy R."/>
            <person name="Gladieux P."/>
            <person name="Hiltunen Thoren M."/>
            <person name="Johannesson H."/>
        </authorList>
    </citation>
    <scope>NUCLEOTIDE SEQUENCE</scope>
    <source>
        <strain evidence="2">CBS 626.80</strain>
    </source>
</reference>
<reference evidence="2" key="2">
    <citation type="submission" date="2023-06" db="EMBL/GenBank/DDBJ databases">
        <authorList>
            <consortium name="Lawrence Berkeley National Laboratory"/>
            <person name="Mondo S.J."/>
            <person name="Hensen N."/>
            <person name="Bonometti L."/>
            <person name="Westerberg I."/>
            <person name="Brannstrom I.O."/>
            <person name="Guillou S."/>
            <person name="Cros-Aarteil S."/>
            <person name="Calhoun S."/>
            <person name="Haridas S."/>
            <person name="Kuo A."/>
            <person name="Pangilinan J."/>
            <person name="Riley R."/>
            <person name="Labutti K."/>
            <person name="Andreopoulos B."/>
            <person name="Lipzen A."/>
            <person name="Chen C."/>
            <person name="Yanf M."/>
            <person name="Daum C."/>
            <person name="Ng V."/>
            <person name="Clum A."/>
            <person name="Steindorff A."/>
            <person name="Ohm R."/>
            <person name="Martin F."/>
            <person name="Silar P."/>
            <person name="Natvig D."/>
            <person name="Lalanne C."/>
            <person name="Gautier V."/>
            <person name="Ament-Velasquez S.L."/>
            <person name="Kruys A."/>
            <person name="Hutchinson M.I."/>
            <person name="Powell A.J."/>
            <person name="Barry K."/>
            <person name="Miller A.N."/>
            <person name="Grigoriev I.V."/>
            <person name="Debuchy R."/>
            <person name="Gladieux P."/>
            <person name="Thoren M.H."/>
            <person name="Johannesson H."/>
        </authorList>
    </citation>
    <scope>NUCLEOTIDE SEQUENCE</scope>
    <source>
        <strain evidence="2">CBS 626.80</strain>
    </source>
</reference>
<name>A0AAN6NSD9_9PEZI</name>
<comment type="caution">
    <text evidence="2">The sequence shown here is derived from an EMBL/GenBank/DDBJ whole genome shotgun (WGS) entry which is preliminary data.</text>
</comment>
<evidence type="ECO:0000313" key="2">
    <source>
        <dbReference type="EMBL" id="KAK3950173.1"/>
    </source>
</evidence>
<dbReference type="Proteomes" id="UP001303222">
    <property type="component" value="Unassembled WGS sequence"/>
</dbReference>
<dbReference type="EMBL" id="MU859188">
    <property type="protein sequence ID" value="KAK3950173.1"/>
    <property type="molecule type" value="Genomic_DNA"/>
</dbReference>
<evidence type="ECO:0000256" key="1">
    <source>
        <dbReference type="SAM" id="MobiDB-lite"/>
    </source>
</evidence>
<organism evidence="2 3">
    <name type="scientific">Pseudoneurospora amorphoporcata</name>
    <dbReference type="NCBI Taxonomy" id="241081"/>
    <lineage>
        <taxon>Eukaryota</taxon>
        <taxon>Fungi</taxon>
        <taxon>Dikarya</taxon>
        <taxon>Ascomycota</taxon>
        <taxon>Pezizomycotina</taxon>
        <taxon>Sordariomycetes</taxon>
        <taxon>Sordariomycetidae</taxon>
        <taxon>Sordariales</taxon>
        <taxon>Sordariaceae</taxon>
        <taxon>Pseudoneurospora</taxon>
    </lineage>
</organism>
<feature type="region of interest" description="Disordered" evidence="1">
    <location>
        <begin position="18"/>
        <end position="53"/>
    </location>
</feature>
<proteinExistence type="predicted"/>